<comment type="catalytic activity">
    <reaction evidence="1">
        <text>2-oxoglutaramate + H2O = 2-oxoglutarate + NH4(+)</text>
        <dbReference type="Rhea" id="RHEA:32963"/>
        <dbReference type="ChEBI" id="CHEBI:15377"/>
        <dbReference type="ChEBI" id="CHEBI:16769"/>
        <dbReference type="ChEBI" id="CHEBI:16810"/>
        <dbReference type="ChEBI" id="CHEBI:28938"/>
        <dbReference type="EC" id="3.5.1.3"/>
    </reaction>
    <physiologicalReaction direction="left-to-right" evidence="1">
        <dbReference type="Rhea" id="RHEA:32964"/>
    </physiologicalReaction>
</comment>
<feature type="domain" description="CN hydrolase" evidence="5">
    <location>
        <begin position="4"/>
        <end position="110"/>
    </location>
</feature>
<gene>
    <name evidence="6" type="ORF">TSAR_011443</name>
</gene>
<dbReference type="EMBL" id="NNAY01003211">
    <property type="protein sequence ID" value="OXU19786.1"/>
    <property type="molecule type" value="Genomic_DNA"/>
</dbReference>
<dbReference type="Proteomes" id="UP000215335">
    <property type="component" value="Unassembled WGS sequence"/>
</dbReference>
<dbReference type="EC" id="3.5.1.3" evidence="2"/>
<accession>A0A232EN77</accession>
<evidence type="ECO:0000259" key="5">
    <source>
        <dbReference type="PROSITE" id="PS50263"/>
    </source>
</evidence>
<dbReference type="GO" id="GO:0006528">
    <property type="term" value="P:asparagine metabolic process"/>
    <property type="evidence" value="ECO:0007669"/>
    <property type="project" value="TreeGrafter"/>
</dbReference>
<protein>
    <recommendedName>
        <fullName evidence="2">omega-amidase</fullName>
        <ecNumber evidence="2">3.5.1.3</ecNumber>
    </recommendedName>
    <alternativeName>
        <fullName evidence="3">Nitrilase homolog 2</fullName>
    </alternativeName>
</protein>
<dbReference type="Pfam" id="PF00795">
    <property type="entry name" value="CN_hydrolase"/>
    <property type="match status" value="1"/>
</dbReference>
<evidence type="ECO:0000256" key="2">
    <source>
        <dbReference type="ARBA" id="ARBA00039118"/>
    </source>
</evidence>
<evidence type="ECO:0000256" key="1">
    <source>
        <dbReference type="ARBA" id="ARBA00036637"/>
    </source>
</evidence>
<evidence type="ECO:0000313" key="7">
    <source>
        <dbReference type="Proteomes" id="UP000215335"/>
    </source>
</evidence>
<dbReference type="PANTHER" id="PTHR23088">
    <property type="entry name" value="NITRILASE-RELATED"/>
    <property type="match status" value="1"/>
</dbReference>
<evidence type="ECO:0000256" key="3">
    <source>
        <dbReference type="ARBA" id="ARBA00041576"/>
    </source>
</evidence>
<dbReference type="PROSITE" id="PS50263">
    <property type="entry name" value="CN_HYDROLASE"/>
    <property type="match status" value="1"/>
</dbReference>
<dbReference type="Gene3D" id="3.60.110.10">
    <property type="entry name" value="Carbon-nitrogen hydrolase"/>
    <property type="match status" value="1"/>
</dbReference>
<dbReference type="InterPro" id="IPR003010">
    <property type="entry name" value="C-N_Hydrolase"/>
</dbReference>
<sequence length="110" mass="11897">MSTIRLALAQTQVTTAKHINIKNALSFIEKAKQSKADIIALPELCSNTAEFPVYAEFIPTGETSSALSAAAKKYEIYVIGGSIPERAGSKVYNTCTVWNPAGKLIAKHRK</sequence>
<name>A0A232EN77_9HYME</name>
<dbReference type="GO" id="GO:0006107">
    <property type="term" value="P:oxaloacetate metabolic process"/>
    <property type="evidence" value="ECO:0007669"/>
    <property type="project" value="TreeGrafter"/>
</dbReference>
<dbReference type="OrthoDB" id="10250282at2759"/>
<dbReference type="AlphaFoldDB" id="A0A232EN77"/>
<proteinExistence type="predicted"/>
<keyword evidence="7" id="KW-1185">Reference proteome</keyword>
<reference evidence="6 7" key="1">
    <citation type="journal article" date="2017" name="Curr. Biol.">
        <title>The Evolution of Venom by Co-option of Single-Copy Genes.</title>
        <authorList>
            <person name="Martinson E.O."/>
            <person name="Mrinalini"/>
            <person name="Kelkar Y.D."/>
            <person name="Chang C.H."/>
            <person name="Werren J.H."/>
        </authorList>
    </citation>
    <scope>NUCLEOTIDE SEQUENCE [LARGE SCALE GENOMIC DNA]</scope>
    <source>
        <strain evidence="6 7">Alberta</strain>
        <tissue evidence="6">Whole body</tissue>
    </source>
</reference>
<comment type="caution">
    <text evidence="6">The sequence shown here is derived from an EMBL/GenBank/DDBJ whole genome shotgun (WGS) entry which is preliminary data.</text>
</comment>
<dbReference type="PANTHER" id="PTHR23088:SF30">
    <property type="entry name" value="OMEGA-AMIDASE NIT2"/>
    <property type="match status" value="1"/>
</dbReference>
<feature type="non-terminal residue" evidence="6">
    <location>
        <position position="110"/>
    </location>
</feature>
<evidence type="ECO:0000313" key="6">
    <source>
        <dbReference type="EMBL" id="OXU19786.1"/>
    </source>
</evidence>
<dbReference type="STRING" id="543379.A0A232EN77"/>
<dbReference type="GO" id="GO:0005739">
    <property type="term" value="C:mitochondrion"/>
    <property type="evidence" value="ECO:0007669"/>
    <property type="project" value="TreeGrafter"/>
</dbReference>
<dbReference type="GO" id="GO:0050152">
    <property type="term" value="F:omega-amidase activity"/>
    <property type="evidence" value="ECO:0007669"/>
    <property type="project" value="UniProtKB-EC"/>
</dbReference>
<dbReference type="InterPro" id="IPR036526">
    <property type="entry name" value="C-N_Hydrolase_sf"/>
</dbReference>
<evidence type="ECO:0000256" key="4">
    <source>
        <dbReference type="ARBA" id="ARBA00048745"/>
    </source>
</evidence>
<comment type="catalytic activity">
    <reaction evidence="4">
        <text>2-oxosuccinamate + H2O = oxaloacetate + NH4(+)</text>
        <dbReference type="Rhea" id="RHEA:59412"/>
        <dbReference type="ChEBI" id="CHEBI:15377"/>
        <dbReference type="ChEBI" id="CHEBI:16452"/>
        <dbReference type="ChEBI" id="CHEBI:28938"/>
        <dbReference type="ChEBI" id="CHEBI:57735"/>
        <dbReference type="EC" id="3.5.1.3"/>
    </reaction>
    <physiologicalReaction direction="left-to-right" evidence="4">
        <dbReference type="Rhea" id="RHEA:59413"/>
    </physiologicalReaction>
</comment>
<dbReference type="GO" id="GO:0006541">
    <property type="term" value="P:glutamine metabolic process"/>
    <property type="evidence" value="ECO:0007669"/>
    <property type="project" value="TreeGrafter"/>
</dbReference>
<organism evidence="6 7">
    <name type="scientific">Trichomalopsis sarcophagae</name>
    <dbReference type="NCBI Taxonomy" id="543379"/>
    <lineage>
        <taxon>Eukaryota</taxon>
        <taxon>Metazoa</taxon>
        <taxon>Ecdysozoa</taxon>
        <taxon>Arthropoda</taxon>
        <taxon>Hexapoda</taxon>
        <taxon>Insecta</taxon>
        <taxon>Pterygota</taxon>
        <taxon>Neoptera</taxon>
        <taxon>Endopterygota</taxon>
        <taxon>Hymenoptera</taxon>
        <taxon>Apocrita</taxon>
        <taxon>Proctotrupomorpha</taxon>
        <taxon>Chalcidoidea</taxon>
        <taxon>Pteromalidae</taxon>
        <taxon>Pteromalinae</taxon>
        <taxon>Trichomalopsis</taxon>
    </lineage>
</organism>
<dbReference type="SUPFAM" id="SSF56317">
    <property type="entry name" value="Carbon-nitrogen hydrolase"/>
    <property type="match status" value="1"/>
</dbReference>